<dbReference type="InterPro" id="IPR029437">
    <property type="entry name" value="HPS3_N"/>
</dbReference>
<organism evidence="3 4">
    <name type="scientific">Orchesella cincta</name>
    <name type="common">Springtail</name>
    <name type="synonym">Podura cincta</name>
    <dbReference type="NCBI Taxonomy" id="48709"/>
    <lineage>
        <taxon>Eukaryota</taxon>
        <taxon>Metazoa</taxon>
        <taxon>Ecdysozoa</taxon>
        <taxon>Arthropoda</taxon>
        <taxon>Hexapoda</taxon>
        <taxon>Collembola</taxon>
        <taxon>Entomobryomorpha</taxon>
        <taxon>Entomobryoidea</taxon>
        <taxon>Orchesellidae</taxon>
        <taxon>Orchesellinae</taxon>
        <taxon>Orchesella</taxon>
    </lineage>
</organism>
<evidence type="ECO:0000256" key="1">
    <source>
        <dbReference type="SAM" id="MobiDB-lite"/>
    </source>
</evidence>
<dbReference type="GO" id="GO:0005737">
    <property type="term" value="C:cytoplasm"/>
    <property type="evidence" value="ECO:0007669"/>
    <property type="project" value="TreeGrafter"/>
</dbReference>
<dbReference type="PANTHER" id="PTHR28633:SF1">
    <property type="entry name" value="BLOC-2 COMPLEX MEMBER HPS3"/>
    <property type="match status" value="1"/>
</dbReference>
<proteinExistence type="predicted"/>
<dbReference type="STRING" id="48709.A0A1D2NL22"/>
<dbReference type="OMA" id="WIRESCN"/>
<evidence type="ECO:0000259" key="2">
    <source>
        <dbReference type="Pfam" id="PF14761"/>
    </source>
</evidence>
<keyword evidence="4" id="KW-1185">Reference proteome</keyword>
<feature type="non-terminal residue" evidence="3">
    <location>
        <position position="1"/>
    </location>
</feature>
<dbReference type="Pfam" id="PF14761">
    <property type="entry name" value="HPS3_N"/>
    <property type="match status" value="1"/>
</dbReference>
<sequence>RIGRCDEASAVAVAGQSVVVAIEDSINVYVAGHSFQTPESDLTTCDTGFGGQFYHSIPEIGVPISFAQLEKSLSDERRVDSSTSEQPQSGSCSSSVSSIESDTEIKLSHSFSTVDLVQSLSYNKKGNYLLCLECRDAENGESKSSSIRVYFHWNKKYDAMPMRTRIAGVSPSANDLEKLVLTMVELPLTSPATAVASCNISGHLASLSAESVINIFSFRIKEVSGRGKMQYPDFDRLCTVEVPGCSLESLSFMANFISCSGGGKVHVLKVYKSEKAWSPSMVTADKYDLANLKNTARNKARIDSPRLARVNKAKQNFDYSNKVTYDPNDESVTVHLPSITRANRKRAGNTVIAEEYTGEISSNKSKIIYMSSASGVTVEDVLRLSLPQTTSGSSLSHDRFTDTKLYPVRIGDCLGGVTLIVGLTKEAMMYHLPTKDGCHPIRIANYAFTAPLVTFTFDSLFFHALTESGLETYTGRSLYYSLQDYEGFERYKNACPLKNERPCLVGIRPFVKVRFMAANESLICLLACPTPMGTTVSSQPTFSPPLSPSAVLSQDERSWTIYSLELPDIDLLHEDTMRVAKSQENQSDTYVTLLCELHLMLRAHINSTPDESLYYMPRYRNLCKSIGLEHLKVFSTLTAESTEGNKLGTAPQIAANQSCFGLSTSDELLELGVTYLCMAGLDIQQIFALENSTLIQDPQYIAGTVRLIDVLLSSYCAKNDDKHNFSPALSSSIVDFLSRNSTETLVDLVIKVPFLRENNSTRLVEILQDVAATRGCSGKETIALVLTLIAAGGIESNIRSQIRDLLDKVNSEDLSTFLQLQLILDRGAKHVALTDVTICLTAVNSDLPTVILSEAIRNQEVTVSEVMLAFAKAVNLNSESQVQRSLAKALRVILESYFADKISSRSDSSRKLGATELPTNVAFSEDERHAALALVRSYLSDISLSPTNTLMKSSAGDSNFTAEASSDGSHENSNVENMKASQENEAAIPENIIDKADIIARNQIFGKIPSFVNFLLSVETPGGSMTPVSTSFSPSLFSNLENMDSYIRLLSLLSSPCGKIDGVKDSVLNFVYNSSSSVKSTPLQLVLQMFCEPVETAVSILISRQPTTVLLYAKEMFGKSTLKWKTLVTQLKKRINLNPTTPDADMFSTIIESVYLHLANTLSLTELEEVLEKGSDDVAKFRSTCKRVELANSYASMVIQISTDYLQNKQ</sequence>
<dbReference type="PANTHER" id="PTHR28633">
    <property type="entry name" value="HERMANSKY-PUDLAK SYNDROME 3 PROTEIN"/>
    <property type="match status" value="1"/>
</dbReference>
<dbReference type="AlphaFoldDB" id="A0A1D2NL22"/>
<feature type="region of interest" description="Disordered" evidence="1">
    <location>
        <begin position="75"/>
        <end position="97"/>
    </location>
</feature>
<dbReference type="OrthoDB" id="10255480at2759"/>
<dbReference type="InterPro" id="IPR017216">
    <property type="entry name" value="HPS3"/>
</dbReference>
<dbReference type="Proteomes" id="UP000094527">
    <property type="component" value="Unassembled WGS sequence"/>
</dbReference>
<name>A0A1D2NL22_ORCCI</name>
<protein>
    <submittedName>
        <fullName evidence="3">Hermansky-Pudlak syndrome 3 protein</fullName>
    </submittedName>
</protein>
<evidence type="ECO:0000313" key="4">
    <source>
        <dbReference type="Proteomes" id="UP000094527"/>
    </source>
</evidence>
<comment type="caution">
    <text evidence="3">The sequence shown here is derived from an EMBL/GenBank/DDBJ whole genome shotgun (WGS) entry which is preliminary data.</text>
</comment>
<gene>
    <name evidence="3" type="ORF">Ocin01_00802</name>
</gene>
<feature type="compositionally biased region" description="Low complexity" evidence="1">
    <location>
        <begin position="81"/>
        <end position="97"/>
    </location>
</feature>
<accession>A0A1D2NL22</accession>
<evidence type="ECO:0000313" key="3">
    <source>
        <dbReference type="EMBL" id="ODN05909.1"/>
    </source>
</evidence>
<dbReference type="EMBL" id="LJIJ01000013">
    <property type="protein sequence ID" value="ODN05909.1"/>
    <property type="molecule type" value="Genomic_DNA"/>
</dbReference>
<feature type="region of interest" description="Disordered" evidence="1">
    <location>
        <begin position="955"/>
        <end position="982"/>
    </location>
</feature>
<reference evidence="3 4" key="1">
    <citation type="journal article" date="2016" name="Genome Biol. Evol.">
        <title>Gene Family Evolution Reflects Adaptation to Soil Environmental Stressors in the Genome of the Collembolan Orchesella cincta.</title>
        <authorList>
            <person name="Faddeeva-Vakhrusheva A."/>
            <person name="Derks M.F."/>
            <person name="Anvar S.Y."/>
            <person name="Agamennone V."/>
            <person name="Suring W."/>
            <person name="Smit S."/>
            <person name="van Straalen N.M."/>
            <person name="Roelofs D."/>
        </authorList>
    </citation>
    <scope>NUCLEOTIDE SEQUENCE [LARGE SCALE GENOMIC DNA]</scope>
    <source>
        <tissue evidence="3">Mixed pool</tissue>
    </source>
</reference>
<feature type="domain" description="BLOC-2 complex member HPS3 N-terminal" evidence="2">
    <location>
        <begin position="89"/>
        <end position="276"/>
    </location>
</feature>